<sequence>MNFKLLINIFLIFLILFLNVCKKGTTENENKKRIGIINSKIGIRFFFEPTMGPNYIQLNPPFGTVVSILESIPPEENRGTWTKIKYQNYVGWIYVLNNSLIETSLVENEVFANNLNGVSVFDSHSTDSKKVDNLEFGKKVRLQTDGFQNPQDYKIYNIVKIDSEYGFVLDEEFTTKFYTKEEIQKGPFVGMEYRGSILNCDSHYASSVSYKREEWSQNYYISREFCGKKVFVIFKKLLRHVGRAAIFEIRNVMDLSQYETDKDKFLVIEQEENEALYCFGNGFINTVTWVDFKKGKKIINPDKSILYENVILKTWVIDPKTENLVEISPEGQKCSYPAPWD</sequence>
<dbReference type="OrthoDB" id="9806267at2"/>
<proteinExistence type="predicted"/>
<protein>
    <recommendedName>
        <fullName evidence="3">SH3 domain-containing protein</fullName>
    </recommendedName>
</protein>
<name>A0A5F2BK72_9LEPT</name>
<dbReference type="AlphaFoldDB" id="A0A5F2BK72"/>
<evidence type="ECO:0000313" key="1">
    <source>
        <dbReference type="EMBL" id="TGM05976.1"/>
    </source>
</evidence>
<dbReference type="EMBL" id="RQGN01000036">
    <property type="protein sequence ID" value="TGM05976.1"/>
    <property type="molecule type" value="Genomic_DNA"/>
</dbReference>
<comment type="caution">
    <text evidence="1">The sequence shown here is derived from an EMBL/GenBank/DDBJ whole genome shotgun (WGS) entry which is preliminary data.</text>
</comment>
<dbReference type="RefSeq" id="WP_135670317.1">
    <property type="nucleotide sequence ID" value="NZ_RQGN01000036.1"/>
</dbReference>
<gene>
    <name evidence="1" type="ORF">EHQ76_06835</name>
</gene>
<evidence type="ECO:0000313" key="2">
    <source>
        <dbReference type="Proteomes" id="UP000298429"/>
    </source>
</evidence>
<reference evidence="1 2" key="1">
    <citation type="journal article" date="2019" name="PLoS Negl. Trop. Dis.">
        <title>Revisiting the worldwide diversity of Leptospira species in the environment.</title>
        <authorList>
            <person name="Vincent A.T."/>
            <person name="Schiettekatte O."/>
            <person name="Bourhy P."/>
            <person name="Veyrier F.J."/>
            <person name="Picardeau M."/>
        </authorList>
    </citation>
    <scope>NUCLEOTIDE SEQUENCE [LARGE SCALE GENOMIC DNA]</scope>
    <source>
        <strain evidence="1 2">201702444</strain>
    </source>
</reference>
<evidence type="ECO:0008006" key="3">
    <source>
        <dbReference type="Google" id="ProtNLM"/>
    </source>
</evidence>
<organism evidence="1 2">
    <name type="scientific">Leptospira barantonii</name>
    <dbReference type="NCBI Taxonomy" id="2023184"/>
    <lineage>
        <taxon>Bacteria</taxon>
        <taxon>Pseudomonadati</taxon>
        <taxon>Spirochaetota</taxon>
        <taxon>Spirochaetia</taxon>
        <taxon>Leptospirales</taxon>
        <taxon>Leptospiraceae</taxon>
        <taxon>Leptospira</taxon>
    </lineage>
</organism>
<dbReference type="Proteomes" id="UP000298429">
    <property type="component" value="Unassembled WGS sequence"/>
</dbReference>
<accession>A0A5F2BK72</accession>